<dbReference type="PANTHER" id="PTHR12069:SF0">
    <property type="entry name" value="DNA-DIRECTED RNA POLYMERASE III SUBUNIT RPC5"/>
    <property type="match status" value="1"/>
</dbReference>
<evidence type="ECO:0008006" key="4">
    <source>
        <dbReference type="Google" id="ProtNLM"/>
    </source>
</evidence>
<organism evidence="2 3">
    <name type="scientific">Nannochloropsis salina CCMP1776</name>
    <dbReference type="NCBI Taxonomy" id="1027361"/>
    <lineage>
        <taxon>Eukaryota</taxon>
        <taxon>Sar</taxon>
        <taxon>Stramenopiles</taxon>
        <taxon>Ochrophyta</taxon>
        <taxon>Eustigmatophyceae</taxon>
        <taxon>Eustigmatales</taxon>
        <taxon>Monodopsidaceae</taxon>
        <taxon>Microchloropsis</taxon>
        <taxon>Microchloropsis salina</taxon>
    </lineage>
</organism>
<feature type="region of interest" description="Disordered" evidence="1">
    <location>
        <begin position="180"/>
        <end position="221"/>
    </location>
</feature>
<dbReference type="PANTHER" id="PTHR12069">
    <property type="entry name" value="DNA-DIRECTED RNA POLYMERASES III 80 KDA POLYPEPTIDE RNA POLYMERASE III SUBUNIT 5"/>
    <property type="match status" value="1"/>
</dbReference>
<reference evidence="2 3" key="1">
    <citation type="submission" date="2019-01" db="EMBL/GenBank/DDBJ databases">
        <title>Nuclear Genome Assembly of the Microalgal Biofuel strain Nannochloropsis salina CCMP1776.</title>
        <authorList>
            <person name="Hovde B."/>
        </authorList>
    </citation>
    <scope>NUCLEOTIDE SEQUENCE [LARGE SCALE GENOMIC DNA]</scope>
    <source>
        <strain evidence="2 3">CCMP1776</strain>
    </source>
</reference>
<dbReference type="GO" id="GO:0005666">
    <property type="term" value="C:RNA polymerase III complex"/>
    <property type="evidence" value="ECO:0007669"/>
    <property type="project" value="TreeGrafter"/>
</dbReference>
<proteinExistence type="predicted"/>
<sequence length="621" mass="66828">MAAEALLGGGRGPLGGKSASGAHHVREDFDDKNLGGGDGGLGEDNEDDPVVREVPVYLSDQLAQELHVIQYPNRPFFRPYELPAAARMKSRNKLLELEYSLPQHSPHIDEDAPRHLRLDRIKVQSSYLDPMTTYAVGALRDGALHLTPLAGIFQMRASSEHADAAPEDREDEVLERVLLAERNGRRMEEGGDATESEGVGPSKATASSASTGGGEGAPPIKLRHIEYKKRESEKAAAARRTSYAFKKQQEEGEPWRELLVHPLSSQTGQTDLARMFCTREEDMGRKIKFQGGGTIYLDLYRSQKSKAAARERGEGLSRMIDHQQQHSAALLDIGMDAGDGVIDGDETAVKAHLSSLAVGNRAPRDPSIGALIPHMQGAEQVAAILARAHVVSFEQVLELSGENGSWPPHGCATTPEGVDQGTGSTVSALALERLKKCAVLVRGNWVRKSILYGLPARLSHARDALLLLLDRYGGVNRQQFGAAAGLSDEESRGLLSPIATLDKDARMWVMVPPDDIIFLTAFPEIALQQQRLWREMERETKVLSILQTLGGKPDCPFPGPVVVASGTGTEREASKGGGGGRGGGKRMARAGTGVLSMEIDETAESMCRGDGGGGIGKGRTK</sequence>
<gene>
    <name evidence="2" type="ORF">NSK_003095</name>
</gene>
<dbReference type="Pfam" id="PF04801">
    <property type="entry name" value="RPC5"/>
    <property type="match status" value="1"/>
</dbReference>
<dbReference type="InterPro" id="IPR006886">
    <property type="entry name" value="RNA_pol_III_Rpc5"/>
</dbReference>
<feature type="region of interest" description="Disordered" evidence="1">
    <location>
        <begin position="565"/>
        <end position="587"/>
    </location>
</feature>
<dbReference type="OrthoDB" id="340681at2759"/>
<evidence type="ECO:0000313" key="3">
    <source>
        <dbReference type="Proteomes" id="UP000355283"/>
    </source>
</evidence>
<evidence type="ECO:0000313" key="2">
    <source>
        <dbReference type="EMBL" id="TFJ85586.1"/>
    </source>
</evidence>
<feature type="compositionally biased region" description="Basic and acidic residues" evidence="1">
    <location>
        <begin position="180"/>
        <end position="189"/>
    </location>
</feature>
<comment type="caution">
    <text evidence="2">The sequence shown here is derived from an EMBL/GenBank/DDBJ whole genome shotgun (WGS) entry which is preliminary data.</text>
</comment>
<dbReference type="GO" id="GO:0042797">
    <property type="term" value="P:tRNA transcription by RNA polymerase III"/>
    <property type="evidence" value="ECO:0007669"/>
    <property type="project" value="TreeGrafter"/>
</dbReference>
<dbReference type="Proteomes" id="UP000355283">
    <property type="component" value="Unassembled WGS sequence"/>
</dbReference>
<dbReference type="AlphaFoldDB" id="A0A4D9D2I1"/>
<feature type="compositionally biased region" description="Gly residues" evidence="1">
    <location>
        <begin position="609"/>
        <end position="621"/>
    </location>
</feature>
<accession>A0A4D9D2I1</accession>
<feature type="region of interest" description="Disordered" evidence="1">
    <location>
        <begin position="599"/>
        <end position="621"/>
    </location>
</feature>
<keyword evidence="3" id="KW-1185">Reference proteome</keyword>
<protein>
    <recommendedName>
        <fullName evidence="4">DNA-directed RNA polymerase III subunit Rpc5</fullName>
    </recommendedName>
</protein>
<name>A0A4D9D2I1_9STRA</name>
<feature type="compositionally biased region" description="Basic and acidic residues" evidence="1">
    <location>
        <begin position="24"/>
        <end position="33"/>
    </location>
</feature>
<dbReference type="EMBL" id="SDOX01000011">
    <property type="protein sequence ID" value="TFJ85586.1"/>
    <property type="molecule type" value="Genomic_DNA"/>
</dbReference>
<evidence type="ECO:0000256" key="1">
    <source>
        <dbReference type="SAM" id="MobiDB-lite"/>
    </source>
</evidence>
<feature type="region of interest" description="Disordered" evidence="1">
    <location>
        <begin position="1"/>
        <end position="49"/>
    </location>
</feature>